<sequence>MVEKDIRLEVFFEELYASSNPRSKNEETRIQTNASEEHAGTVDSALAEHAEKAMVLNIDDYHSIHTERMPNTTTTSTAAHLATILMNPISTQIAIPQTNVHNPVLVDAESIKTNIENRFMMFYGLSHNQRWEFRTIDNNTRLEELTLHSYDIRLKEKRHVHSMKDVVLVDLQQDNLNTMDEYLKAINVVTSVSSMQQYIENRYMIPVVADWPGQIYLRSAISCPLHISLNSRELVFLQYRPFFTEMYSYIFEKRKPLAQTPKPWCINLLLEISRSAWQEISKTVEEKFGPLCKNAEYLTLKDLLDNTIPLELINHPILHVIKAELPKFSDATVEIFHSFLRRSTQKHDEAQQIINYGRYLNQLRMDGSGFRENFAYTSTWATYEYSARDITNLTKKGSCFLLQCFSEIYIRVFHHKSPLTFSQPNIDSSSKKKGKSKEEAEEIVSLTTMKMLEARL</sequence>
<keyword evidence="2" id="KW-1185">Reference proteome</keyword>
<protein>
    <submittedName>
        <fullName evidence="1">Uncharacterized protein</fullName>
    </submittedName>
</protein>
<dbReference type="Proteomes" id="UP000266673">
    <property type="component" value="Unassembled WGS sequence"/>
</dbReference>
<dbReference type="EMBL" id="QKWP01004133">
    <property type="protein sequence ID" value="RIB00484.1"/>
    <property type="molecule type" value="Genomic_DNA"/>
</dbReference>
<organism evidence="1 2">
    <name type="scientific">Gigaspora rosea</name>
    <dbReference type="NCBI Taxonomy" id="44941"/>
    <lineage>
        <taxon>Eukaryota</taxon>
        <taxon>Fungi</taxon>
        <taxon>Fungi incertae sedis</taxon>
        <taxon>Mucoromycota</taxon>
        <taxon>Glomeromycotina</taxon>
        <taxon>Glomeromycetes</taxon>
        <taxon>Diversisporales</taxon>
        <taxon>Gigasporaceae</taxon>
        <taxon>Gigaspora</taxon>
    </lineage>
</organism>
<accession>A0A397TRP2</accession>
<dbReference type="AlphaFoldDB" id="A0A397TRP2"/>
<gene>
    <name evidence="1" type="ORF">C2G38_2303812</name>
</gene>
<proteinExistence type="predicted"/>
<evidence type="ECO:0000313" key="2">
    <source>
        <dbReference type="Proteomes" id="UP000266673"/>
    </source>
</evidence>
<name>A0A397TRP2_9GLOM</name>
<comment type="caution">
    <text evidence="1">The sequence shown here is derived from an EMBL/GenBank/DDBJ whole genome shotgun (WGS) entry which is preliminary data.</text>
</comment>
<reference evidence="1 2" key="1">
    <citation type="submission" date="2018-06" db="EMBL/GenBank/DDBJ databases">
        <title>Comparative genomics reveals the genomic features of Rhizophagus irregularis, R. cerebriforme, R. diaphanum and Gigaspora rosea, and their symbiotic lifestyle signature.</title>
        <authorList>
            <person name="Morin E."/>
            <person name="San Clemente H."/>
            <person name="Chen E.C.H."/>
            <person name="De La Providencia I."/>
            <person name="Hainaut M."/>
            <person name="Kuo A."/>
            <person name="Kohler A."/>
            <person name="Murat C."/>
            <person name="Tang N."/>
            <person name="Roy S."/>
            <person name="Loubradou J."/>
            <person name="Henrissat B."/>
            <person name="Grigoriev I.V."/>
            <person name="Corradi N."/>
            <person name="Roux C."/>
            <person name="Martin F.M."/>
        </authorList>
    </citation>
    <scope>NUCLEOTIDE SEQUENCE [LARGE SCALE GENOMIC DNA]</scope>
    <source>
        <strain evidence="1 2">DAOM 194757</strain>
    </source>
</reference>
<evidence type="ECO:0000313" key="1">
    <source>
        <dbReference type="EMBL" id="RIB00484.1"/>
    </source>
</evidence>